<dbReference type="OrthoDB" id="9808891at2"/>
<dbReference type="NCBIfam" id="NF011676">
    <property type="entry name" value="PRK15095.1"/>
    <property type="match status" value="1"/>
</dbReference>
<dbReference type="Gene3D" id="3.10.50.40">
    <property type="match status" value="1"/>
</dbReference>
<evidence type="ECO:0000256" key="5">
    <source>
        <dbReference type="PROSITE-ProRule" id="PRU00277"/>
    </source>
</evidence>
<accession>A0A0B3YET3</accession>
<evidence type="ECO:0000256" key="4">
    <source>
        <dbReference type="ARBA" id="ARBA00023235"/>
    </source>
</evidence>
<dbReference type="SUPFAM" id="SSF54534">
    <property type="entry name" value="FKBP-like"/>
    <property type="match status" value="1"/>
</dbReference>
<reference evidence="8 9" key="1">
    <citation type="submission" date="2014-12" db="EMBL/GenBank/DDBJ databases">
        <title>Genome sequencing of Alteromonas marina AD001.</title>
        <authorList>
            <person name="Adrian T.G.S."/>
            <person name="Chan K.G."/>
        </authorList>
    </citation>
    <scope>NUCLEOTIDE SEQUENCE [LARGE SCALE GENOMIC DNA]</scope>
    <source>
        <strain evidence="8 9">AD001</strain>
    </source>
</reference>
<evidence type="ECO:0000256" key="3">
    <source>
        <dbReference type="ARBA" id="ARBA00023110"/>
    </source>
</evidence>
<dbReference type="RefSeq" id="WP_014999018.1">
    <property type="nucleotide sequence ID" value="NZ_JWLW01000005.1"/>
</dbReference>
<dbReference type="AlphaFoldDB" id="A0A0B3YET3"/>
<dbReference type="PANTHER" id="PTHR47861:SF4">
    <property type="entry name" value="FKBP-TYPE 16 KDA PEPTIDYL-PROLYL CIS-TRANS ISOMERASE"/>
    <property type="match status" value="1"/>
</dbReference>
<dbReference type="Gene3D" id="2.40.10.330">
    <property type="match status" value="1"/>
</dbReference>
<dbReference type="Pfam" id="PF00254">
    <property type="entry name" value="FKBP_C"/>
    <property type="match status" value="1"/>
</dbReference>
<keyword evidence="3 5" id="KW-0697">Rotamase</keyword>
<dbReference type="GO" id="GO:0003755">
    <property type="term" value="F:peptidyl-prolyl cis-trans isomerase activity"/>
    <property type="evidence" value="ECO:0007669"/>
    <property type="project" value="UniProtKB-UniRule"/>
</dbReference>
<comment type="catalytic activity">
    <reaction evidence="1 5 6">
        <text>[protein]-peptidylproline (omega=180) = [protein]-peptidylproline (omega=0)</text>
        <dbReference type="Rhea" id="RHEA:16237"/>
        <dbReference type="Rhea" id="RHEA-COMP:10747"/>
        <dbReference type="Rhea" id="RHEA-COMP:10748"/>
        <dbReference type="ChEBI" id="CHEBI:83833"/>
        <dbReference type="ChEBI" id="CHEBI:83834"/>
        <dbReference type="EC" id="5.2.1.8"/>
    </reaction>
</comment>
<dbReference type="InterPro" id="IPR046357">
    <property type="entry name" value="PPIase_dom_sf"/>
</dbReference>
<evidence type="ECO:0000313" key="9">
    <source>
        <dbReference type="Proteomes" id="UP000031197"/>
    </source>
</evidence>
<dbReference type="PANTHER" id="PTHR47861">
    <property type="entry name" value="FKBP-TYPE PEPTIDYL-PROLYL CIS-TRANS ISOMERASE SLYD"/>
    <property type="match status" value="1"/>
</dbReference>
<comment type="similarity">
    <text evidence="2 6">Belongs to the FKBP-type PPIase family.</text>
</comment>
<dbReference type="InterPro" id="IPR001179">
    <property type="entry name" value="PPIase_FKBP_dom"/>
</dbReference>
<evidence type="ECO:0000256" key="2">
    <source>
        <dbReference type="ARBA" id="ARBA00006577"/>
    </source>
</evidence>
<protein>
    <recommendedName>
        <fullName evidence="6">Peptidyl-prolyl cis-trans isomerase</fullName>
        <ecNumber evidence="6">5.2.1.8</ecNumber>
    </recommendedName>
</protein>
<dbReference type="PROSITE" id="PS50059">
    <property type="entry name" value="FKBP_PPIASE"/>
    <property type="match status" value="1"/>
</dbReference>
<keyword evidence="4 5" id="KW-0413">Isomerase</keyword>
<feature type="domain" description="PPIase FKBP-type" evidence="7">
    <location>
        <begin position="10"/>
        <end position="103"/>
    </location>
</feature>
<dbReference type="EMBL" id="JWLW01000005">
    <property type="protein sequence ID" value="KHT56422.1"/>
    <property type="molecule type" value="Genomic_DNA"/>
</dbReference>
<evidence type="ECO:0000256" key="1">
    <source>
        <dbReference type="ARBA" id="ARBA00000971"/>
    </source>
</evidence>
<proteinExistence type="inferred from homology"/>
<dbReference type="Proteomes" id="UP000031197">
    <property type="component" value="Unassembled WGS sequence"/>
</dbReference>
<comment type="caution">
    <text evidence="8">The sequence shown here is derived from an EMBL/GenBank/DDBJ whole genome shotgun (WGS) entry which is preliminary data.</text>
</comment>
<evidence type="ECO:0000259" key="7">
    <source>
        <dbReference type="PROSITE" id="PS50059"/>
    </source>
</evidence>
<evidence type="ECO:0000313" key="8">
    <source>
        <dbReference type="EMBL" id="KHT56422.1"/>
    </source>
</evidence>
<organism evidence="8 9">
    <name type="scientific">Alteromonas marina</name>
    <dbReference type="NCBI Taxonomy" id="203795"/>
    <lineage>
        <taxon>Bacteria</taxon>
        <taxon>Pseudomonadati</taxon>
        <taxon>Pseudomonadota</taxon>
        <taxon>Gammaproteobacteria</taxon>
        <taxon>Alteromonadales</taxon>
        <taxon>Alteromonadaceae</taxon>
        <taxon>Alteromonas/Salinimonas group</taxon>
        <taxon>Alteromonas</taxon>
    </lineage>
</organism>
<evidence type="ECO:0000256" key="6">
    <source>
        <dbReference type="RuleBase" id="RU003915"/>
    </source>
</evidence>
<sequence>MTDSLVIGADSEVILHFDLKLEDGSAADSTRVNNKPAKMVMGDGSLTPNFEACLLGLKKGDKKAFTLAANDAFGEPNPNNIHYMDRSRFGADLKIEEGMILAFAQPDGSEIPGIIRSAAGDSVTVDFNHPLAGQTVIFDVEIIDVKPGVSAQGGN</sequence>
<dbReference type="InterPro" id="IPR048261">
    <property type="entry name" value="SlpA/SlyD-like_ins_sf"/>
</dbReference>
<name>A0A0B3YET3_9ALTE</name>
<dbReference type="EC" id="5.2.1.8" evidence="6"/>
<keyword evidence="9" id="KW-1185">Reference proteome</keyword>
<gene>
    <name evidence="8" type="ORF">RJ41_03440</name>
</gene>